<sequence length="490" mass="55115">MDSQSTKTFPTNGHALELMSEVFLHSTDWHARAYSYLQKGPVTNHPPLLFGRVCSRWRQISLSTPALLGNLVLSEEISTKAFDRNFAALGVFLERSGSYPLELKFPVDHQRRHFLGDNWKASLNRLIPMIIPHFHRWRVISGVFNQSGAKMIFSRFPNVPLLETLEIKVRGFYDKEVITIDLSEALPLSTLYLPDPLAHFRFGDSIQHNLRKLGGIKYGQLCLTLSDCFQCLAHCPSIEEFIAVIMDHLHTDLPTAMIELPNIERFEISCERVGDISLLFNALHLPAVEGFEFSSRSASTPLECPWSAIGRMLARSPKLRWLTIHTAPVVAEDLAKCLAHTPDLEYLDLQNIPHGNAIISLLTLPRPSDGNAYVQALCPKLTRFFLDFAGHIDQISATAVAEMILSRIPIATGGTYDDGSTVGETHSETSIHHSSQQTLYDVRLGSISKFTEELLRAQIPESVTIQVMIVNDTRTGIRLLRNRDHRLSFE</sequence>
<dbReference type="Gene3D" id="3.80.10.10">
    <property type="entry name" value="Ribonuclease Inhibitor"/>
    <property type="match status" value="1"/>
</dbReference>
<proteinExistence type="predicted"/>
<evidence type="ECO:0000313" key="2">
    <source>
        <dbReference type="Proteomes" id="UP000294933"/>
    </source>
</evidence>
<protein>
    <recommendedName>
        <fullName evidence="3">F-box domain-containing protein</fullName>
    </recommendedName>
</protein>
<dbReference type="EMBL" id="ML170160">
    <property type="protein sequence ID" value="TDL26795.1"/>
    <property type="molecule type" value="Genomic_DNA"/>
</dbReference>
<reference evidence="1 2" key="1">
    <citation type="submission" date="2018-06" db="EMBL/GenBank/DDBJ databases">
        <title>A transcriptomic atlas of mushroom development highlights an independent origin of complex multicellularity.</title>
        <authorList>
            <consortium name="DOE Joint Genome Institute"/>
            <person name="Krizsan K."/>
            <person name="Almasi E."/>
            <person name="Merenyi Z."/>
            <person name="Sahu N."/>
            <person name="Viragh M."/>
            <person name="Koszo T."/>
            <person name="Mondo S."/>
            <person name="Kiss B."/>
            <person name="Balint B."/>
            <person name="Kues U."/>
            <person name="Barry K."/>
            <person name="Hegedus J.C."/>
            <person name="Henrissat B."/>
            <person name="Johnson J."/>
            <person name="Lipzen A."/>
            <person name="Ohm R."/>
            <person name="Nagy I."/>
            <person name="Pangilinan J."/>
            <person name="Yan J."/>
            <person name="Xiong Y."/>
            <person name="Grigoriev I.V."/>
            <person name="Hibbett D.S."/>
            <person name="Nagy L.G."/>
        </authorList>
    </citation>
    <scope>NUCLEOTIDE SEQUENCE [LARGE SCALE GENOMIC DNA]</scope>
    <source>
        <strain evidence="1 2">SZMC22713</strain>
    </source>
</reference>
<dbReference type="AlphaFoldDB" id="A0A4Y7QH86"/>
<accession>A0A4Y7QH86</accession>
<gene>
    <name evidence="1" type="ORF">BD410DRAFT_782856</name>
</gene>
<dbReference type="VEuPathDB" id="FungiDB:BD410DRAFT_782856"/>
<evidence type="ECO:0008006" key="3">
    <source>
        <dbReference type="Google" id="ProtNLM"/>
    </source>
</evidence>
<evidence type="ECO:0000313" key="1">
    <source>
        <dbReference type="EMBL" id="TDL26795.1"/>
    </source>
</evidence>
<keyword evidence="2" id="KW-1185">Reference proteome</keyword>
<organism evidence="1 2">
    <name type="scientific">Rickenella mellea</name>
    <dbReference type="NCBI Taxonomy" id="50990"/>
    <lineage>
        <taxon>Eukaryota</taxon>
        <taxon>Fungi</taxon>
        <taxon>Dikarya</taxon>
        <taxon>Basidiomycota</taxon>
        <taxon>Agaricomycotina</taxon>
        <taxon>Agaricomycetes</taxon>
        <taxon>Hymenochaetales</taxon>
        <taxon>Rickenellaceae</taxon>
        <taxon>Rickenella</taxon>
    </lineage>
</organism>
<dbReference type="SUPFAM" id="SSF52047">
    <property type="entry name" value="RNI-like"/>
    <property type="match status" value="1"/>
</dbReference>
<name>A0A4Y7QH86_9AGAM</name>
<dbReference type="InterPro" id="IPR032675">
    <property type="entry name" value="LRR_dom_sf"/>
</dbReference>
<dbReference type="OrthoDB" id="3365698at2759"/>
<dbReference type="Proteomes" id="UP000294933">
    <property type="component" value="Unassembled WGS sequence"/>
</dbReference>